<dbReference type="Proteomes" id="UP000232688">
    <property type="component" value="Unassembled WGS sequence"/>
</dbReference>
<evidence type="ECO:0000313" key="2">
    <source>
        <dbReference type="Proteomes" id="UP000232688"/>
    </source>
</evidence>
<dbReference type="VEuPathDB" id="FungiDB:RhiirA1_474193"/>
<dbReference type="VEuPathDB" id="FungiDB:RhiirFUN_014934"/>
<protein>
    <submittedName>
        <fullName evidence="1">Uncharacterized protein</fullName>
    </submittedName>
</protein>
<comment type="caution">
    <text evidence="1">The sequence shown here is derived from an EMBL/GenBank/DDBJ whole genome shotgun (WGS) entry which is preliminary data.</text>
</comment>
<evidence type="ECO:0000313" key="1">
    <source>
        <dbReference type="EMBL" id="PKC56300.1"/>
    </source>
</evidence>
<dbReference type="AlphaFoldDB" id="A0A2I1FCI5"/>
<reference evidence="1 2" key="2">
    <citation type="submission" date="2017-10" db="EMBL/GenBank/DDBJ databases">
        <title>Genome analyses suggest a sexual origin of heterokaryosis in a supposedly ancient asexual fungus.</title>
        <authorList>
            <person name="Corradi N."/>
            <person name="Sedzielewska K."/>
            <person name="Noel J."/>
            <person name="Charron P."/>
            <person name="Farinelli L."/>
            <person name="Marton T."/>
            <person name="Kruger M."/>
            <person name="Pelin A."/>
            <person name="Brachmann A."/>
            <person name="Corradi N."/>
        </authorList>
    </citation>
    <scope>NUCLEOTIDE SEQUENCE [LARGE SCALE GENOMIC DNA]</scope>
    <source>
        <strain evidence="1 2">A1</strain>
    </source>
</reference>
<accession>A0A2I1FCI5</accession>
<gene>
    <name evidence="1" type="ORF">RhiirA1_474193</name>
</gene>
<name>A0A2I1FCI5_9GLOM</name>
<organism evidence="1 2">
    <name type="scientific">Rhizophagus irregularis</name>
    <dbReference type="NCBI Taxonomy" id="588596"/>
    <lineage>
        <taxon>Eukaryota</taxon>
        <taxon>Fungi</taxon>
        <taxon>Fungi incertae sedis</taxon>
        <taxon>Mucoromycota</taxon>
        <taxon>Glomeromycotina</taxon>
        <taxon>Glomeromycetes</taxon>
        <taxon>Glomerales</taxon>
        <taxon>Glomeraceae</taxon>
        <taxon>Rhizophagus</taxon>
    </lineage>
</organism>
<reference evidence="1 2" key="1">
    <citation type="submission" date="2017-10" db="EMBL/GenBank/DDBJ databases">
        <title>Extensive intraspecific genome diversity in a model arbuscular mycorrhizal fungus.</title>
        <authorList>
            <person name="Chen E.C.H."/>
            <person name="Morin E."/>
            <person name="Baudet D."/>
            <person name="Noel J."/>
            <person name="Ndikumana S."/>
            <person name="Charron P."/>
            <person name="St-Onge C."/>
            <person name="Giorgi J."/>
            <person name="Grigoriev I.V."/>
            <person name="Roux C."/>
            <person name="Martin F.M."/>
            <person name="Corradi N."/>
        </authorList>
    </citation>
    <scope>NUCLEOTIDE SEQUENCE [LARGE SCALE GENOMIC DNA]</scope>
    <source>
        <strain evidence="1 2">A1</strain>
    </source>
</reference>
<proteinExistence type="predicted"/>
<dbReference type="OrthoDB" id="2460712at2759"/>
<dbReference type="EMBL" id="LLXH01002194">
    <property type="protein sequence ID" value="PKC56300.1"/>
    <property type="molecule type" value="Genomic_DNA"/>
</dbReference>
<sequence>MYDVSASTLLLNRYRLQLSLWIGIGETLHLDWVLILVRLFTLDRYRQDSSLGLDKFLSIGETLHLDQVSARPFTLDRYWQDPSLGLGIGETLHLNRISLEIFVSASILPFGLMSASFGLLIDSLRSDDKF</sequence>